<name>A0A1F6NS39_9BACT</name>
<accession>A0A1F6NS39</accession>
<protein>
    <submittedName>
        <fullName evidence="2">Uncharacterized protein</fullName>
    </submittedName>
</protein>
<gene>
    <name evidence="2" type="ORF">A2493_01780</name>
</gene>
<sequence>MTVERRVRTSEVACPIGRAVCHVADAGASELLWCRTEKHALVDDMTARATKHGSPLFWRLTVIGLDRPCLPSLPRNDSESSNLAWLPLKSLTLLAGTSDKVSRPTGDWFTSRRDPSKEHVITGDDQTLAGVAGDGCVGGDHVDGDGVDTGRVNDSHRVGGVDDQDVNNSCVADVPNPGITFQARGEDERKEDENQRKKSRHCEPH</sequence>
<evidence type="ECO:0000313" key="2">
    <source>
        <dbReference type="EMBL" id="OGH86668.1"/>
    </source>
</evidence>
<feature type="compositionally biased region" description="Basic and acidic residues" evidence="1">
    <location>
        <begin position="151"/>
        <end position="160"/>
    </location>
</feature>
<evidence type="ECO:0000313" key="3">
    <source>
        <dbReference type="Proteomes" id="UP000178349"/>
    </source>
</evidence>
<reference evidence="2 3" key="1">
    <citation type="journal article" date="2016" name="Nat. Commun.">
        <title>Thousands of microbial genomes shed light on interconnected biogeochemical processes in an aquifer system.</title>
        <authorList>
            <person name="Anantharaman K."/>
            <person name="Brown C.T."/>
            <person name="Hug L.A."/>
            <person name="Sharon I."/>
            <person name="Castelle C.J."/>
            <person name="Probst A.J."/>
            <person name="Thomas B.C."/>
            <person name="Singh A."/>
            <person name="Wilkins M.J."/>
            <person name="Karaoz U."/>
            <person name="Brodie E.L."/>
            <person name="Williams K.H."/>
            <person name="Hubbard S.S."/>
            <person name="Banfield J.F."/>
        </authorList>
    </citation>
    <scope>NUCLEOTIDE SEQUENCE [LARGE SCALE GENOMIC DNA]</scope>
</reference>
<proteinExistence type="predicted"/>
<dbReference type="EMBL" id="MFQW01000006">
    <property type="protein sequence ID" value="OGH86668.1"/>
    <property type="molecule type" value="Genomic_DNA"/>
</dbReference>
<evidence type="ECO:0000256" key="1">
    <source>
        <dbReference type="SAM" id="MobiDB-lite"/>
    </source>
</evidence>
<feature type="compositionally biased region" description="Basic and acidic residues" evidence="1">
    <location>
        <begin position="184"/>
        <end position="205"/>
    </location>
</feature>
<dbReference type="Proteomes" id="UP000178349">
    <property type="component" value="Unassembled WGS sequence"/>
</dbReference>
<feature type="region of interest" description="Disordered" evidence="1">
    <location>
        <begin position="139"/>
        <end position="205"/>
    </location>
</feature>
<dbReference type="AlphaFoldDB" id="A0A1F6NS39"/>
<comment type="caution">
    <text evidence="2">The sequence shown here is derived from an EMBL/GenBank/DDBJ whole genome shotgun (WGS) entry which is preliminary data.</text>
</comment>
<organism evidence="2 3">
    <name type="scientific">Candidatus Magasanikbacteria bacterium RIFOXYC12_FULL_33_11</name>
    <dbReference type="NCBI Taxonomy" id="1798701"/>
    <lineage>
        <taxon>Bacteria</taxon>
        <taxon>Candidatus Magasanikiibacteriota</taxon>
    </lineage>
</organism>